<dbReference type="EMBL" id="JAVRJZ010000012">
    <property type="protein sequence ID" value="KAK2714920.1"/>
    <property type="molecule type" value="Genomic_DNA"/>
</dbReference>
<comment type="caution">
    <text evidence="2">The sequence shown here is derived from an EMBL/GenBank/DDBJ whole genome shotgun (WGS) entry which is preliminary data.</text>
</comment>
<keyword evidence="3" id="KW-1185">Reference proteome</keyword>
<evidence type="ECO:0000256" key="1">
    <source>
        <dbReference type="ARBA" id="ARBA00005939"/>
    </source>
</evidence>
<evidence type="ECO:0000313" key="2">
    <source>
        <dbReference type="EMBL" id="KAK2714919.1"/>
    </source>
</evidence>
<sequence>MAQSKDTQQKLYEMLEALQTMVKELPDEYQMRMPVELLASLANTLLNEAIFEIANGLSDIQHVTEKHLMHQRLQLLSRQKTEKSNLCKSQQQAMEETNSLHHPQLIQSVITSQEMEREAVAIKHREELKQHDMRLILQLDQKVSEQQTALEKAGVPGFYASTNPQEVQSQMYLLGFIQRLSEKYGPSQTSF</sequence>
<proteinExistence type="inferred from homology"/>
<evidence type="ECO:0008006" key="4">
    <source>
        <dbReference type="Google" id="ProtNLM"/>
    </source>
</evidence>
<dbReference type="Proteomes" id="UP001187531">
    <property type="component" value="Unassembled WGS sequence"/>
</dbReference>
<dbReference type="InterPro" id="IPR010849">
    <property type="entry name" value="Gonadal"/>
</dbReference>
<dbReference type="EMBL" id="JAVRJZ010000012">
    <property type="protein sequence ID" value="KAK2714918.1"/>
    <property type="molecule type" value="Genomic_DNA"/>
</dbReference>
<dbReference type="EMBL" id="JAVRJZ010000012">
    <property type="protein sequence ID" value="KAK2714919.1"/>
    <property type="molecule type" value="Genomic_DNA"/>
</dbReference>
<dbReference type="PANTHER" id="PTHR13054:SF2">
    <property type="entry name" value="PROTEIN DGCR6"/>
    <property type="match status" value="1"/>
</dbReference>
<protein>
    <recommendedName>
        <fullName evidence="4">Gonadal protein gdl</fullName>
    </recommendedName>
</protein>
<name>A0AA88HQW0_ARTSF</name>
<dbReference type="AlphaFoldDB" id="A0AA88HQW0"/>
<organism evidence="2 3">
    <name type="scientific">Artemia franciscana</name>
    <name type="common">Brine shrimp</name>
    <name type="synonym">Artemia sanfranciscana</name>
    <dbReference type="NCBI Taxonomy" id="6661"/>
    <lineage>
        <taxon>Eukaryota</taxon>
        <taxon>Metazoa</taxon>
        <taxon>Ecdysozoa</taxon>
        <taxon>Arthropoda</taxon>
        <taxon>Crustacea</taxon>
        <taxon>Branchiopoda</taxon>
        <taxon>Anostraca</taxon>
        <taxon>Artemiidae</taxon>
        <taxon>Artemia</taxon>
    </lineage>
</organism>
<dbReference type="PANTHER" id="PTHR13054">
    <property type="entry name" value="DIGEORGE SYNDROME CRITICAL REGION 6 DGCR6 FAMILY MEMBER"/>
    <property type="match status" value="1"/>
</dbReference>
<dbReference type="EMBL" id="JAVRJZ010000012">
    <property type="protein sequence ID" value="KAK2714917.1"/>
    <property type="molecule type" value="Genomic_DNA"/>
</dbReference>
<accession>A0AA88HQW0</accession>
<reference evidence="2" key="1">
    <citation type="submission" date="2023-07" db="EMBL/GenBank/DDBJ databases">
        <title>Chromosome-level genome assembly of Artemia franciscana.</title>
        <authorList>
            <person name="Jo E."/>
        </authorList>
    </citation>
    <scope>NUCLEOTIDE SEQUENCE</scope>
    <source>
        <tissue evidence="2">Whole body</tissue>
    </source>
</reference>
<dbReference type="Pfam" id="PF07324">
    <property type="entry name" value="DGCR6"/>
    <property type="match status" value="1"/>
</dbReference>
<comment type="similarity">
    <text evidence="1">Belongs to the gonadal family.</text>
</comment>
<evidence type="ECO:0000313" key="3">
    <source>
        <dbReference type="Proteomes" id="UP001187531"/>
    </source>
</evidence>
<gene>
    <name evidence="2" type="ORF">QYM36_009801</name>
</gene>